<dbReference type="AlphaFoldDB" id="A0AAD7L075"/>
<dbReference type="Proteomes" id="UP001163823">
    <property type="component" value="Chromosome 12"/>
</dbReference>
<protein>
    <submittedName>
        <fullName evidence="3">NBS-LRR disease resistance protein</fullName>
    </submittedName>
</protein>
<dbReference type="Gene3D" id="3.80.10.10">
    <property type="entry name" value="Ribonuclease Inhibitor"/>
    <property type="match status" value="2"/>
</dbReference>
<keyword evidence="4" id="KW-1185">Reference proteome</keyword>
<dbReference type="PANTHER" id="PTHR47186">
    <property type="entry name" value="LEUCINE-RICH REPEAT-CONTAINING PROTEIN 57"/>
    <property type="match status" value="1"/>
</dbReference>
<evidence type="ECO:0000259" key="2">
    <source>
        <dbReference type="Pfam" id="PF25019"/>
    </source>
</evidence>
<evidence type="ECO:0000313" key="4">
    <source>
        <dbReference type="Proteomes" id="UP001163823"/>
    </source>
</evidence>
<dbReference type="PANTHER" id="PTHR47186:SF13">
    <property type="entry name" value="DISEASE RESISTANCE PROTEIN RGA3"/>
    <property type="match status" value="1"/>
</dbReference>
<dbReference type="Pfam" id="PF25019">
    <property type="entry name" value="LRR_R13L1-DRL21"/>
    <property type="match status" value="1"/>
</dbReference>
<accession>A0AAD7L075</accession>
<proteinExistence type="predicted"/>
<dbReference type="SUPFAM" id="SSF52058">
    <property type="entry name" value="L domain-like"/>
    <property type="match status" value="2"/>
</dbReference>
<comment type="caution">
    <text evidence="3">The sequence shown here is derived from an EMBL/GenBank/DDBJ whole genome shotgun (WGS) entry which is preliminary data.</text>
</comment>
<feature type="region of interest" description="Disordered" evidence="1">
    <location>
        <begin position="270"/>
        <end position="289"/>
    </location>
</feature>
<dbReference type="InterPro" id="IPR056789">
    <property type="entry name" value="LRR_R13L1-DRL21"/>
</dbReference>
<evidence type="ECO:0000313" key="3">
    <source>
        <dbReference type="EMBL" id="KAJ7949204.1"/>
    </source>
</evidence>
<reference evidence="3" key="1">
    <citation type="journal article" date="2023" name="Science">
        <title>Elucidation of the pathway for biosynthesis of saponin adjuvants from the soapbark tree.</title>
        <authorList>
            <person name="Reed J."/>
            <person name="Orme A."/>
            <person name="El-Demerdash A."/>
            <person name="Owen C."/>
            <person name="Martin L.B.B."/>
            <person name="Misra R.C."/>
            <person name="Kikuchi S."/>
            <person name="Rejzek M."/>
            <person name="Martin A.C."/>
            <person name="Harkess A."/>
            <person name="Leebens-Mack J."/>
            <person name="Louveau T."/>
            <person name="Stephenson M.J."/>
            <person name="Osbourn A."/>
        </authorList>
    </citation>
    <scope>NUCLEOTIDE SEQUENCE</scope>
    <source>
        <strain evidence="3">S10</strain>
    </source>
</reference>
<gene>
    <name evidence="3" type="ORF">O6P43_029571</name>
</gene>
<feature type="compositionally biased region" description="Polar residues" evidence="1">
    <location>
        <begin position="271"/>
        <end position="284"/>
    </location>
</feature>
<sequence>MPYGFGQLTSLQTLTKFVLVKKNASSSRHRYGSGISELSSLNSLRGSLEIKGLENLRNNAATEVNAANLVKKPFLKSLTLRWEDDDSDENMDNFSKDELILEVLQPHSKIRSLLVYGSGGARFCDWLSSISNLLKLYISGCPELQYLPQLHQLPHLENLTLKWMPSLEYIDCDGSEEECSFSSTTSSSALFFPSLRSLRLQGNCNLQGWWRSSSEVAVKATEHHLASFSRLSELYVDECPNLISMPLNPHVEKLTCIKVGKKMLHQFLKPPTSTTATGRRSQATSSSLSHHSSVSKLRYLNIENIRDLESLPRKLFSNLTSLQNLSIRKCHKLKYVSPILQHLSALQELRVSNCDQLDLYNDGNYGMHGRNLAPSVPCSSGGFLSWCIFQRVFNMLPP</sequence>
<dbReference type="InterPro" id="IPR032675">
    <property type="entry name" value="LRR_dom_sf"/>
</dbReference>
<organism evidence="3 4">
    <name type="scientific">Quillaja saponaria</name>
    <name type="common">Soap bark tree</name>
    <dbReference type="NCBI Taxonomy" id="32244"/>
    <lineage>
        <taxon>Eukaryota</taxon>
        <taxon>Viridiplantae</taxon>
        <taxon>Streptophyta</taxon>
        <taxon>Embryophyta</taxon>
        <taxon>Tracheophyta</taxon>
        <taxon>Spermatophyta</taxon>
        <taxon>Magnoliopsida</taxon>
        <taxon>eudicotyledons</taxon>
        <taxon>Gunneridae</taxon>
        <taxon>Pentapetalae</taxon>
        <taxon>rosids</taxon>
        <taxon>fabids</taxon>
        <taxon>Fabales</taxon>
        <taxon>Quillajaceae</taxon>
        <taxon>Quillaja</taxon>
    </lineage>
</organism>
<dbReference type="KEGG" id="qsa:O6P43_029571"/>
<name>A0AAD7L075_QUISA</name>
<evidence type="ECO:0000256" key="1">
    <source>
        <dbReference type="SAM" id="MobiDB-lite"/>
    </source>
</evidence>
<feature type="domain" description="R13L1/DRL21-like LRR repeat region" evidence="2">
    <location>
        <begin position="35"/>
        <end position="164"/>
    </location>
</feature>
<dbReference type="EMBL" id="JARAOO010000012">
    <property type="protein sequence ID" value="KAJ7949204.1"/>
    <property type="molecule type" value="Genomic_DNA"/>
</dbReference>